<evidence type="ECO:0000256" key="1">
    <source>
        <dbReference type="SAM" id="MobiDB-lite"/>
    </source>
</evidence>
<name>A0A8J2S711_9STRA</name>
<reference evidence="2" key="1">
    <citation type="submission" date="2021-11" db="EMBL/GenBank/DDBJ databases">
        <authorList>
            <consortium name="Genoscope - CEA"/>
            <person name="William W."/>
        </authorList>
    </citation>
    <scope>NUCLEOTIDE SEQUENCE</scope>
</reference>
<comment type="caution">
    <text evidence="2">The sequence shown here is derived from an EMBL/GenBank/DDBJ whole genome shotgun (WGS) entry which is preliminary data.</text>
</comment>
<feature type="region of interest" description="Disordered" evidence="1">
    <location>
        <begin position="1"/>
        <end position="44"/>
    </location>
</feature>
<evidence type="ECO:0000313" key="3">
    <source>
        <dbReference type="Proteomes" id="UP000789595"/>
    </source>
</evidence>
<organism evidence="2 3">
    <name type="scientific">Pelagomonas calceolata</name>
    <dbReference type="NCBI Taxonomy" id="35677"/>
    <lineage>
        <taxon>Eukaryota</taxon>
        <taxon>Sar</taxon>
        <taxon>Stramenopiles</taxon>
        <taxon>Ochrophyta</taxon>
        <taxon>Pelagophyceae</taxon>
        <taxon>Pelagomonadales</taxon>
        <taxon>Pelagomonadaceae</taxon>
        <taxon>Pelagomonas</taxon>
    </lineage>
</organism>
<protein>
    <submittedName>
        <fullName evidence="2">Uncharacterized protein</fullName>
    </submittedName>
</protein>
<dbReference type="EMBL" id="CAKKNE010000001">
    <property type="protein sequence ID" value="CAH0364326.1"/>
    <property type="molecule type" value="Genomic_DNA"/>
</dbReference>
<accession>A0A8J2S711</accession>
<gene>
    <name evidence="2" type="ORF">PECAL_1P06820</name>
</gene>
<keyword evidence="3" id="KW-1185">Reference proteome</keyword>
<feature type="region of interest" description="Disordered" evidence="1">
    <location>
        <begin position="162"/>
        <end position="202"/>
    </location>
</feature>
<dbReference type="Proteomes" id="UP000789595">
    <property type="component" value="Unassembled WGS sequence"/>
</dbReference>
<dbReference type="AlphaFoldDB" id="A0A8J2S711"/>
<sequence length="447" mass="49154">MSSLDNGLPRFDRLDLSPTKWEPDAAVARHPTPTKPVISKPSRKIPLRVPSKNLRDVDLDGIIAPHNVGEAPTPRVVIDEKKTFTKPYQGFESAVDEVLVIANDSTEEAELWLSRDDNDQALKVLYLQPRSRKRVKLRSGQMDDESDAPGDFTVALTTASSVYGDSDSDSEYDRPPSPPPKKEEPRARFSTSSPMGLELEGKKDGSIVVHKVHTKSQAASYEWMRAGLRLIGFEDLDEFQDAYFEARDNGEDVELLFEEEPENPTATFLTGTNDVVAARVPPARPVRAPDNLGKALQAPPDEVSRACAVCIRNATGRRLNLYAGTSGGTLKRRASIEAHDATLQHATTAELWLAAFEGSDGNDPALTLRVGPRAVFNVVRSYSLVWRASASSLSFVPRATAIQVPARKFRRDYASERAQMHLRAMDEVRAARASGEGHANCVVTVLE</sequence>
<evidence type="ECO:0000313" key="2">
    <source>
        <dbReference type="EMBL" id="CAH0364326.1"/>
    </source>
</evidence>
<proteinExistence type="predicted"/>